<dbReference type="SUPFAM" id="SSF50249">
    <property type="entry name" value="Nucleic acid-binding proteins"/>
    <property type="match status" value="1"/>
</dbReference>
<dbReference type="EMBL" id="LCCA01000007">
    <property type="protein sequence ID" value="KKS22421.1"/>
    <property type="molecule type" value="Genomic_DNA"/>
</dbReference>
<evidence type="ECO:0000313" key="7">
    <source>
        <dbReference type="Proteomes" id="UP000034920"/>
    </source>
</evidence>
<keyword evidence="1" id="KW-0436">Ligase</keyword>
<dbReference type="GO" id="GO:0004824">
    <property type="term" value="F:lysine-tRNA ligase activity"/>
    <property type="evidence" value="ECO:0007669"/>
    <property type="project" value="InterPro"/>
</dbReference>
<dbReference type="SUPFAM" id="SSF55681">
    <property type="entry name" value="Class II aaRS and biotin synthetases"/>
    <property type="match status" value="1"/>
</dbReference>
<evidence type="ECO:0000256" key="3">
    <source>
        <dbReference type="ARBA" id="ARBA00022840"/>
    </source>
</evidence>
<dbReference type="PRINTS" id="PR00982">
    <property type="entry name" value="TRNASYNTHLYS"/>
</dbReference>
<dbReference type="PANTHER" id="PTHR42918:SF15">
    <property type="entry name" value="LYSINE--TRNA LIGASE, CHLOROPLASTIC_MITOCHONDRIAL"/>
    <property type="match status" value="1"/>
</dbReference>
<dbReference type="GO" id="GO:0005524">
    <property type="term" value="F:ATP binding"/>
    <property type="evidence" value="ECO:0007669"/>
    <property type="project" value="UniProtKB-KW"/>
</dbReference>
<evidence type="ECO:0000259" key="5">
    <source>
        <dbReference type="PROSITE" id="PS50862"/>
    </source>
</evidence>
<gene>
    <name evidence="6" type="ORF">UU80_C0007G0005</name>
</gene>
<organism evidence="6 7">
    <name type="scientific">candidate division WWE3 bacterium GW2011_GWA1_41_8</name>
    <dbReference type="NCBI Taxonomy" id="1619103"/>
    <lineage>
        <taxon>Bacteria</taxon>
        <taxon>Katanobacteria</taxon>
    </lineage>
</organism>
<keyword evidence="4 6" id="KW-0030">Aminoacyl-tRNA synthetase</keyword>
<dbReference type="InterPro" id="IPR044136">
    <property type="entry name" value="Lys-tRNA-ligase_II_N"/>
</dbReference>
<evidence type="ECO:0000256" key="2">
    <source>
        <dbReference type="ARBA" id="ARBA00022741"/>
    </source>
</evidence>
<evidence type="ECO:0000256" key="4">
    <source>
        <dbReference type="ARBA" id="ARBA00023146"/>
    </source>
</evidence>
<accession>A0A0G0ZK39</accession>
<evidence type="ECO:0000313" key="6">
    <source>
        <dbReference type="EMBL" id="KKS22421.1"/>
    </source>
</evidence>
<dbReference type="PANTHER" id="PTHR42918">
    <property type="entry name" value="LYSYL-TRNA SYNTHETASE"/>
    <property type="match status" value="1"/>
</dbReference>
<dbReference type="InterPro" id="IPR018149">
    <property type="entry name" value="Lys-tRNA-synth_II_C"/>
</dbReference>
<dbReference type="PATRIC" id="fig|1619103.3.peg.292"/>
<protein>
    <submittedName>
        <fullName evidence="6">Lysyl-tRNA synthetase</fullName>
    </submittedName>
</protein>
<dbReference type="AlphaFoldDB" id="A0A0G0ZK39"/>
<dbReference type="STRING" id="1619103.UU80_C0007G0005"/>
<dbReference type="PROSITE" id="PS50862">
    <property type="entry name" value="AA_TRNA_LIGASE_II"/>
    <property type="match status" value="1"/>
</dbReference>
<dbReference type="GO" id="GO:0006430">
    <property type="term" value="P:lysyl-tRNA aminoacylation"/>
    <property type="evidence" value="ECO:0007669"/>
    <property type="project" value="InterPro"/>
</dbReference>
<dbReference type="Pfam" id="PF00152">
    <property type="entry name" value="tRNA-synt_2"/>
    <property type="match status" value="1"/>
</dbReference>
<keyword evidence="2" id="KW-0547">Nucleotide-binding</keyword>
<keyword evidence="3" id="KW-0067">ATP-binding</keyword>
<dbReference type="Gene3D" id="2.40.50.140">
    <property type="entry name" value="Nucleic acid-binding proteins"/>
    <property type="match status" value="1"/>
</dbReference>
<comment type="caution">
    <text evidence="6">The sequence shown here is derived from an EMBL/GenBank/DDBJ whole genome shotgun (WGS) entry which is preliminary data.</text>
</comment>
<name>A0A0G0ZK39_UNCKA</name>
<dbReference type="InterPro" id="IPR006195">
    <property type="entry name" value="aa-tRNA-synth_II"/>
</dbReference>
<dbReference type="Proteomes" id="UP000034920">
    <property type="component" value="Unassembled WGS sequence"/>
</dbReference>
<dbReference type="CDD" id="cd04322">
    <property type="entry name" value="LysRS_N"/>
    <property type="match status" value="1"/>
</dbReference>
<feature type="domain" description="Aminoacyl-transfer RNA synthetases class-II family profile" evidence="5">
    <location>
        <begin position="199"/>
        <end position="444"/>
    </location>
</feature>
<dbReference type="InterPro" id="IPR004364">
    <property type="entry name" value="Aa-tRNA-synt_II"/>
</dbReference>
<dbReference type="InterPro" id="IPR012340">
    <property type="entry name" value="NA-bd_OB-fold"/>
</dbReference>
<dbReference type="InterPro" id="IPR045864">
    <property type="entry name" value="aa-tRNA-synth_II/BPL/LPL"/>
</dbReference>
<proteinExistence type="predicted"/>
<dbReference type="GO" id="GO:0005829">
    <property type="term" value="C:cytosol"/>
    <property type="evidence" value="ECO:0007669"/>
    <property type="project" value="TreeGrafter"/>
</dbReference>
<dbReference type="InterPro" id="IPR004365">
    <property type="entry name" value="NA-bd_OB_tRNA"/>
</dbReference>
<evidence type="ECO:0000256" key="1">
    <source>
        <dbReference type="ARBA" id="ARBA00022598"/>
    </source>
</evidence>
<sequence length="468" mass="54772">MFLFPYVDIVCLHNIMSTLKELRDVRLEKLEKLRELGINPYPAKSFRNTENIAVTERFEELHGKEITVAGRAIAVRAHGKLAFIDIKDDTGKVQLYIKEQNLQNPDYKYSEVGFEDLHLLDAGDFVEGTGVVTKTQRGEVSIEVTKLRLLTKTLRPLPDKWDGLKDRETRMRRRYLDTTINEDVYQRFIRRSKFWEAHREFFKERGFLEMNIPVLESVPGGADANPFVTHMEAIDQDFYLRISQELYLKRLIGGGYQKVFEIGPRFRNEGLSDEHLPEHMAMEFYWAYADWEEGMRFIKDLFDYVVNKVYGRIQFTIRGFEVDFSKDWEVIDFAEIMKKHYGFDVYNVGVEEIKKILKENNIKTDYDVNIQRGVDLMWKKIRVTVGGPAFLVNHPKYISPLSKSKVENPDITERFQPIIAGSELGNGWSEINDPIDQLERFREQQALRDQGDYEAQWLDIDYGGCNSP</sequence>
<dbReference type="GO" id="GO:0000049">
    <property type="term" value="F:tRNA binding"/>
    <property type="evidence" value="ECO:0007669"/>
    <property type="project" value="TreeGrafter"/>
</dbReference>
<dbReference type="Pfam" id="PF01336">
    <property type="entry name" value="tRNA_anti-codon"/>
    <property type="match status" value="1"/>
</dbReference>
<dbReference type="Gene3D" id="3.30.930.10">
    <property type="entry name" value="Bira Bifunctional Protein, Domain 2"/>
    <property type="match status" value="1"/>
</dbReference>
<reference evidence="6 7" key="1">
    <citation type="journal article" date="2015" name="Nature">
        <title>rRNA introns, odd ribosomes, and small enigmatic genomes across a large radiation of phyla.</title>
        <authorList>
            <person name="Brown C.T."/>
            <person name="Hug L.A."/>
            <person name="Thomas B.C."/>
            <person name="Sharon I."/>
            <person name="Castelle C.J."/>
            <person name="Singh A."/>
            <person name="Wilkins M.J."/>
            <person name="Williams K.H."/>
            <person name="Banfield J.F."/>
        </authorList>
    </citation>
    <scope>NUCLEOTIDE SEQUENCE [LARGE SCALE GENOMIC DNA]</scope>
</reference>